<reference evidence="2" key="2">
    <citation type="journal article" date="2015" name="Data Brief">
        <title>Shoot transcriptome of the giant reed, Arundo donax.</title>
        <authorList>
            <person name="Barrero R.A."/>
            <person name="Guerrero F.D."/>
            <person name="Moolhuijzen P."/>
            <person name="Goolsby J.A."/>
            <person name="Tidwell J."/>
            <person name="Bellgard S.E."/>
            <person name="Bellgard M.I."/>
        </authorList>
    </citation>
    <scope>NUCLEOTIDE SEQUENCE</scope>
    <source>
        <tissue evidence="2">Shoot tissue taken approximately 20 cm above the soil surface</tissue>
    </source>
</reference>
<evidence type="ECO:0000256" key="1">
    <source>
        <dbReference type="SAM" id="Phobius"/>
    </source>
</evidence>
<name>A0A0A9B740_ARUDO</name>
<accession>A0A0A9B740</accession>
<protein>
    <submittedName>
        <fullName evidence="2">Uncharacterized protein</fullName>
    </submittedName>
</protein>
<keyword evidence="1" id="KW-0812">Transmembrane</keyword>
<evidence type="ECO:0000313" key="2">
    <source>
        <dbReference type="EMBL" id="JAD57973.1"/>
    </source>
</evidence>
<reference evidence="2" key="1">
    <citation type="submission" date="2014-09" db="EMBL/GenBank/DDBJ databases">
        <authorList>
            <person name="Magalhaes I.L.F."/>
            <person name="Oliveira U."/>
            <person name="Santos F.R."/>
            <person name="Vidigal T.H.D.A."/>
            <person name="Brescovit A.D."/>
            <person name="Santos A.J."/>
        </authorList>
    </citation>
    <scope>NUCLEOTIDE SEQUENCE</scope>
    <source>
        <tissue evidence="2">Shoot tissue taken approximately 20 cm above the soil surface</tissue>
    </source>
</reference>
<sequence length="53" mass="6128">MVHSKIDGTVQLFPFVALNTDCYCAIILCTFLNNYYHLDHLVLLMFIAILPRI</sequence>
<proteinExistence type="predicted"/>
<organism evidence="2">
    <name type="scientific">Arundo donax</name>
    <name type="common">Giant reed</name>
    <name type="synonym">Donax arundinaceus</name>
    <dbReference type="NCBI Taxonomy" id="35708"/>
    <lineage>
        <taxon>Eukaryota</taxon>
        <taxon>Viridiplantae</taxon>
        <taxon>Streptophyta</taxon>
        <taxon>Embryophyta</taxon>
        <taxon>Tracheophyta</taxon>
        <taxon>Spermatophyta</taxon>
        <taxon>Magnoliopsida</taxon>
        <taxon>Liliopsida</taxon>
        <taxon>Poales</taxon>
        <taxon>Poaceae</taxon>
        <taxon>PACMAD clade</taxon>
        <taxon>Arundinoideae</taxon>
        <taxon>Arundineae</taxon>
        <taxon>Arundo</taxon>
    </lineage>
</organism>
<dbReference type="AlphaFoldDB" id="A0A0A9B740"/>
<feature type="transmembrane region" description="Helical" evidence="1">
    <location>
        <begin position="12"/>
        <end position="36"/>
    </location>
</feature>
<dbReference type="EMBL" id="GBRH01239922">
    <property type="protein sequence ID" value="JAD57973.1"/>
    <property type="molecule type" value="Transcribed_RNA"/>
</dbReference>
<keyword evidence="1" id="KW-0472">Membrane</keyword>
<keyword evidence="1" id="KW-1133">Transmembrane helix</keyword>